<evidence type="ECO:0000256" key="6">
    <source>
        <dbReference type="ARBA" id="ARBA00022927"/>
    </source>
</evidence>
<name>A0A0B4HZF8_METGA</name>
<dbReference type="InterPro" id="IPR004813">
    <property type="entry name" value="OPT"/>
</dbReference>
<dbReference type="GO" id="GO:0015031">
    <property type="term" value="P:protein transport"/>
    <property type="evidence" value="ECO:0007669"/>
    <property type="project" value="UniProtKB-KW"/>
</dbReference>
<evidence type="ECO:0000256" key="9">
    <source>
        <dbReference type="SAM" id="MobiDB-lite"/>
    </source>
</evidence>
<dbReference type="NCBIfam" id="TIGR00728">
    <property type="entry name" value="OPT_sfam"/>
    <property type="match status" value="1"/>
</dbReference>
<dbReference type="GO" id="GO:0016020">
    <property type="term" value="C:membrane"/>
    <property type="evidence" value="ECO:0007669"/>
    <property type="project" value="UniProtKB-SubCell"/>
</dbReference>
<comment type="caution">
    <text evidence="11">The sequence shown here is derived from an EMBL/GenBank/DDBJ whole genome shotgun (WGS) entry which is preliminary data.</text>
</comment>
<dbReference type="HOGENOM" id="CLU_004965_6_3_1"/>
<feature type="transmembrane region" description="Helical" evidence="10">
    <location>
        <begin position="331"/>
        <end position="350"/>
    </location>
</feature>
<feature type="transmembrane region" description="Helical" evidence="10">
    <location>
        <begin position="255"/>
        <end position="276"/>
    </location>
</feature>
<gene>
    <name evidence="11" type="ORF">MGU_07636</name>
</gene>
<evidence type="ECO:0000256" key="3">
    <source>
        <dbReference type="ARBA" id="ARBA00022448"/>
    </source>
</evidence>
<keyword evidence="5" id="KW-0571">Peptide transport</keyword>
<evidence type="ECO:0000256" key="4">
    <source>
        <dbReference type="ARBA" id="ARBA00022692"/>
    </source>
</evidence>
<keyword evidence="8 10" id="KW-0472">Membrane</keyword>
<comment type="subcellular location">
    <subcellularLocation>
        <location evidence="1">Membrane</location>
        <topology evidence="1">Multi-pass membrane protein</topology>
    </subcellularLocation>
</comment>
<keyword evidence="3" id="KW-0813">Transport</keyword>
<evidence type="ECO:0000313" key="12">
    <source>
        <dbReference type="Proteomes" id="UP000031192"/>
    </source>
</evidence>
<evidence type="ECO:0000256" key="5">
    <source>
        <dbReference type="ARBA" id="ARBA00022856"/>
    </source>
</evidence>
<dbReference type="Pfam" id="PF03169">
    <property type="entry name" value="OPT"/>
    <property type="match status" value="1"/>
</dbReference>
<protein>
    <submittedName>
        <fullName evidence="11">Small oligopeptide transporter, OPT family protein</fullName>
    </submittedName>
</protein>
<feature type="region of interest" description="Disordered" evidence="9">
    <location>
        <begin position="1"/>
        <end position="39"/>
    </location>
</feature>
<dbReference type="AlphaFoldDB" id="A0A0B4HZF8"/>
<feature type="compositionally biased region" description="Low complexity" evidence="9">
    <location>
        <begin position="12"/>
        <end position="26"/>
    </location>
</feature>
<keyword evidence="7 10" id="KW-1133">Transmembrane helix</keyword>
<keyword evidence="12" id="KW-1185">Reference proteome</keyword>
<feature type="transmembrane region" description="Helical" evidence="10">
    <location>
        <begin position="404"/>
        <end position="423"/>
    </location>
</feature>
<feature type="transmembrane region" description="Helical" evidence="10">
    <location>
        <begin position="147"/>
        <end position="168"/>
    </location>
</feature>
<dbReference type="EMBL" id="AZNH01000033">
    <property type="protein sequence ID" value="KID85214.1"/>
    <property type="molecule type" value="Genomic_DNA"/>
</dbReference>
<evidence type="ECO:0000256" key="7">
    <source>
        <dbReference type="ARBA" id="ARBA00022989"/>
    </source>
</evidence>
<dbReference type="PANTHER" id="PTHR22601">
    <property type="entry name" value="ISP4 LIKE PROTEIN"/>
    <property type="match status" value="1"/>
</dbReference>
<feature type="transmembrane region" description="Helical" evidence="10">
    <location>
        <begin position="79"/>
        <end position="99"/>
    </location>
</feature>
<evidence type="ECO:0000313" key="11">
    <source>
        <dbReference type="EMBL" id="KID85214.1"/>
    </source>
</evidence>
<evidence type="ECO:0000256" key="10">
    <source>
        <dbReference type="SAM" id="Phobius"/>
    </source>
</evidence>
<evidence type="ECO:0000256" key="1">
    <source>
        <dbReference type="ARBA" id="ARBA00004141"/>
    </source>
</evidence>
<reference evidence="11 12" key="1">
    <citation type="journal article" date="2014" name="Proc. Natl. Acad. Sci. U.S.A.">
        <title>Trajectory and genomic determinants of fungal-pathogen speciation and host adaptation.</title>
        <authorList>
            <person name="Hu X."/>
            <person name="Xiao G."/>
            <person name="Zheng P."/>
            <person name="Shang Y."/>
            <person name="Su Y."/>
            <person name="Zhang X."/>
            <person name="Liu X."/>
            <person name="Zhan S."/>
            <person name="St Leger R.J."/>
            <person name="Wang C."/>
        </authorList>
    </citation>
    <scope>NUCLEOTIDE SEQUENCE [LARGE SCALE GENOMIC DNA]</scope>
    <source>
        <strain evidence="11 12">ARSEF 977</strain>
    </source>
</reference>
<comment type="similarity">
    <text evidence="2">Belongs to the oligopeptide OPT transporter family.</text>
</comment>
<organism evidence="11 12">
    <name type="scientific">Metarhizium guizhouense (strain ARSEF 977)</name>
    <dbReference type="NCBI Taxonomy" id="1276136"/>
    <lineage>
        <taxon>Eukaryota</taxon>
        <taxon>Fungi</taxon>
        <taxon>Dikarya</taxon>
        <taxon>Ascomycota</taxon>
        <taxon>Pezizomycotina</taxon>
        <taxon>Sordariomycetes</taxon>
        <taxon>Hypocreomycetidae</taxon>
        <taxon>Hypocreales</taxon>
        <taxon>Clavicipitaceae</taxon>
        <taxon>Metarhizium</taxon>
    </lineage>
</organism>
<feature type="transmembrane region" description="Helical" evidence="10">
    <location>
        <begin position="211"/>
        <end position="234"/>
    </location>
</feature>
<feature type="transmembrane region" description="Helical" evidence="10">
    <location>
        <begin position="106"/>
        <end position="127"/>
    </location>
</feature>
<keyword evidence="6" id="KW-0653">Protein transport</keyword>
<dbReference type="Proteomes" id="UP000031192">
    <property type="component" value="Unassembled WGS sequence"/>
</dbReference>
<feature type="transmembrane region" description="Helical" evidence="10">
    <location>
        <begin position="180"/>
        <end position="205"/>
    </location>
</feature>
<dbReference type="GO" id="GO:0035673">
    <property type="term" value="F:oligopeptide transmembrane transporter activity"/>
    <property type="evidence" value="ECO:0007669"/>
    <property type="project" value="InterPro"/>
</dbReference>
<proteinExistence type="inferred from homology"/>
<dbReference type="InterPro" id="IPR004648">
    <property type="entry name" value="Oligpept_transpt"/>
</dbReference>
<dbReference type="OrthoDB" id="9986677at2759"/>
<keyword evidence="4 10" id="KW-0812">Transmembrane</keyword>
<accession>A0A0B4HZF8</accession>
<evidence type="ECO:0000256" key="8">
    <source>
        <dbReference type="ARBA" id="ARBA00023136"/>
    </source>
</evidence>
<evidence type="ECO:0000256" key="2">
    <source>
        <dbReference type="ARBA" id="ARBA00008807"/>
    </source>
</evidence>
<sequence>MKKPLKVSSPGADDTSPSSSKSAAAAETGLDEPKRDDAMKRGDAQQLAYADHVLGEDSPYEEVRAAVRNTDHEQVASTVRAWILGIIFVTVGSGLNMFLSMRSPAINFPAIVVQLLVYPVGCLWARLVPARVFDTLGVRWTFNPGPFTIKAHVVITLMANVSLGYAYSTDALLALQGRPFYNFNLGWGFSLLFTLSSQLIGISLAGLFRRFLVWPAAMMWPNQFASTSLFYALHDKSKGDDGLRSNGWLVSRYRWFAMVAASMFCYYWIPGVLWQGLSVFAFATWIRPRNVVVNQLFGGTTGLSLIPLTLDWTHVTAYLGDPLLAPTHSHVNTLVGLFVFVLVATIGMVYSGTLFADHLPLVTAQTYDNTQNNYNVSRILGSGFTFDEAKYREYSPLFLAPTFALNYGLSFAALTAAIVHTALHHGNQVWHRFRAARSQEPMFT</sequence>